<keyword evidence="1" id="KW-0805">Transcription regulation</keyword>
<dbReference type="STRING" id="1423734.FC83_GL000021"/>
<dbReference type="InterPro" id="IPR012318">
    <property type="entry name" value="HTH_CRP"/>
</dbReference>
<keyword evidence="3" id="KW-0804">Transcription</keyword>
<dbReference type="InterPro" id="IPR018490">
    <property type="entry name" value="cNMP-bd_dom_sf"/>
</dbReference>
<dbReference type="CDD" id="cd00038">
    <property type="entry name" value="CAP_ED"/>
    <property type="match status" value="1"/>
</dbReference>
<evidence type="ECO:0000256" key="2">
    <source>
        <dbReference type="ARBA" id="ARBA00023125"/>
    </source>
</evidence>
<dbReference type="PATRIC" id="fig|1423734.3.peg.21"/>
<dbReference type="EMBL" id="AZGA01000006">
    <property type="protein sequence ID" value="KRM36123.1"/>
    <property type="molecule type" value="Genomic_DNA"/>
</dbReference>
<dbReference type="PROSITE" id="PS50042">
    <property type="entry name" value="CNMP_BINDING_3"/>
    <property type="match status" value="1"/>
</dbReference>
<dbReference type="InterPro" id="IPR036390">
    <property type="entry name" value="WH_DNA-bd_sf"/>
</dbReference>
<evidence type="ECO:0000256" key="1">
    <source>
        <dbReference type="ARBA" id="ARBA00023015"/>
    </source>
</evidence>
<dbReference type="Gene3D" id="2.60.120.10">
    <property type="entry name" value="Jelly Rolls"/>
    <property type="match status" value="1"/>
</dbReference>
<evidence type="ECO:0008006" key="8">
    <source>
        <dbReference type="Google" id="ProtNLM"/>
    </source>
</evidence>
<sequence length="226" mass="25032">MEFQRKGQIMQQFYPVLLKSTLFRQITAVNLAPLLAAAQPILKTFTANTRIWQAGEQAASFGLVGAGTVQILKEDAQGNRTIVATVAEAGIFGEAYAYASTGPLPVSVDASTDTTVLFFEPQRLLNLAHLPQGEQLLSNLLQILARKSLLLNQKVEILSQRKIADKVLTFLQLEAKRQARQPMFLPYNRQEMADFLGVERSALSAALSSMKKAGLIDYRKNEFTLF</sequence>
<accession>A0A0R1Y7Q3</accession>
<feature type="domain" description="HTH crp-type" evidence="5">
    <location>
        <begin position="161"/>
        <end position="226"/>
    </location>
</feature>
<dbReference type="AlphaFoldDB" id="A0A0R1Y7Q3"/>
<evidence type="ECO:0000256" key="3">
    <source>
        <dbReference type="ARBA" id="ARBA00023163"/>
    </source>
</evidence>
<evidence type="ECO:0000259" key="5">
    <source>
        <dbReference type="PROSITE" id="PS51063"/>
    </source>
</evidence>
<dbReference type="InterPro" id="IPR014710">
    <property type="entry name" value="RmlC-like_jellyroll"/>
</dbReference>
<evidence type="ECO:0000313" key="6">
    <source>
        <dbReference type="EMBL" id="KRM36123.1"/>
    </source>
</evidence>
<dbReference type="SMART" id="SM00100">
    <property type="entry name" value="cNMP"/>
    <property type="match status" value="1"/>
</dbReference>
<comment type="caution">
    <text evidence="6">The sequence shown here is derived from an EMBL/GenBank/DDBJ whole genome shotgun (WGS) entry which is preliminary data.</text>
</comment>
<dbReference type="GO" id="GO:0005829">
    <property type="term" value="C:cytosol"/>
    <property type="evidence" value="ECO:0007669"/>
    <property type="project" value="TreeGrafter"/>
</dbReference>
<organism evidence="6 7">
    <name type="scientific">Agrilactobacillus composti DSM 18527 = JCM 14202</name>
    <dbReference type="NCBI Taxonomy" id="1423734"/>
    <lineage>
        <taxon>Bacteria</taxon>
        <taxon>Bacillati</taxon>
        <taxon>Bacillota</taxon>
        <taxon>Bacilli</taxon>
        <taxon>Lactobacillales</taxon>
        <taxon>Lactobacillaceae</taxon>
        <taxon>Agrilactobacillus</taxon>
    </lineage>
</organism>
<name>A0A0R1Y7Q3_9LACO</name>
<dbReference type="PANTHER" id="PTHR24567:SF58">
    <property type="entry name" value="CYCLIC AMP-BINDING REGULATORY PROTEIN"/>
    <property type="match status" value="1"/>
</dbReference>
<dbReference type="Pfam" id="PF13545">
    <property type="entry name" value="HTH_Crp_2"/>
    <property type="match status" value="1"/>
</dbReference>
<dbReference type="GO" id="GO:0003700">
    <property type="term" value="F:DNA-binding transcription factor activity"/>
    <property type="evidence" value="ECO:0007669"/>
    <property type="project" value="TreeGrafter"/>
</dbReference>
<dbReference type="InterPro" id="IPR050397">
    <property type="entry name" value="Env_Response_Regulators"/>
</dbReference>
<evidence type="ECO:0000259" key="4">
    <source>
        <dbReference type="PROSITE" id="PS50042"/>
    </source>
</evidence>
<keyword evidence="7" id="KW-1185">Reference proteome</keyword>
<dbReference type="SUPFAM" id="SSF51206">
    <property type="entry name" value="cAMP-binding domain-like"/>
    <property type="match status" value="1"/>
</dbReference>
<dbReference type="Pfam" id="PF00027">
    <property type="entry name" value="cNMP_binding"/>
    <property type="match status" value="1"/>
</dbReference>
<reference evidence="6 7" key="1">
    <citation type="journal article" date="2015" name="Genome Announc.">
        <title>Expanding the biotechnology potential of lactobacilli through comparative genomics of 213 strains and associated genera.</title>
        <authorList>
            <person name="Sun Z."/>
            <person name="Harris H.M."/>
            <person name="McCann A."/>
            <person name="Guo C."/>
            <person name="Argimon S."/>
            <person name="Zhang W."/>
            <person name="Yang X."/>
            <person name="Jeffery I.B."/>
            <person name="Cooney J.C."/>
            <person name="Kagawa T.F."/>
            <person name="Liu W."/>
            <person name="Song Y."/>
            <person name="Salvetti E."/>
            <person name="Wrobel A."/>
            <person name="Rasinkangas P."/>
            <person name="Parkhill J."/>
            <person name="Rea M.C."/>
            <person name="O'Sullivan O."/>
            <person name="Ritari J."/>
            <person name="Douillard F.P."/>
            <person name="Paul Ross R."/>
            <person name="Yang R."/>
            <person name="Briner A.E."/>
            <person name="Felis G.E."/>
            <person name="de Vos W.M."/>
            <person name="Barrangou R."/>
            <person name="Klaenhammer T.R."/>
            <person name="Caufield P.W."/>
            <person name="Cui Y."/>
            <person name="Zhang H."/>
            <person name="O'Toole P.W."/>
        </authorList>
    </citation>
    <scope>NUCLEOTIDE SEQUENCE [LARGE SCALE GENOMIC DNA]</scope>
    <source>
        <strain evidence="6 7">DSM 18527</strain>
    </source>
</reference>
<dbReference type="SUPFAM" id="SSF46785">
    <property type="entry name" value="Winged helix' DNA-binding domain"/>
    <property type="match status" value="1"/>
</dbReference>
<protein>
    <recommendedName>
        <fullName evidence="8">Crp/Fnr family transcriptional regulator</fullName>
    </recommendedName>
</protein>
<gene>
    <name evidence="6" type="ORF">FC83_GL000021</name>
</gene>
<dbReference type="PANTHER" id="PTHR24567">
    <property type="entry name" value="CRP FAMILY TRANSCRIPTIONAL REGULATORY PROTEIN"/>
    <property type="match status" value="1"/>
</dbReference>
<dbReference type="eggNOG" id="COG0664">
    <property type="taxonomic scope" value="Bacteria"/>
</dbReference>
<dbReference type="PROSITE" id="PS51063">
    <property type="entry name" value="HTH_CRP_2"/>
    <property type="match status" value="1"/>
</dbReference>
<dbReference type="GO" id="GO:0003677">
    <property type="term" value="F:DNA binding"/>
    <property type="evidence" value="ECO:0007669"/>
    <property type="project" value="UniProtKB-KW"/>
</dbReference>
<keyword evidence="2" id="KW-0238">DNA-binding</keyword>
<proteinExistence type="predicted"/>
<feature type="domain" description="Cyclic nucleotide-binding" evidence="4">
    <location>
        <begin position="22"/>
        <end position="127"/>
    </location>
</feature>
<dbReference type="Proteomes" id="UP000051236">
    <property type="component" value="Unassembled WGS sequence"/>
</dbReference>
<dbReference type="InterPro" id="IPR000595">
    <property type="entry name" value="cNMP-bd_dom"/>
</dbReference>
<evidence type="ECO:0000313" key="7">
    <source>
        <dbReference type="Proteomes" id="UP000051236"/>
    </source>
</evidence>